<protein>
    <recommendedName>
        <fullName evidence="2">14-3-3 domain-containing protein</fullName>
    </recommendedName>
</protein>
<evidence type="ECO:0000313" key="4">
    <source>
        <dbReference type="Proteomes" id="UP000823775"/>
    </source>
</evidence>
<dbReference type="Gene3D" id="1.20.190.20">
    <property type="entry name" value="14-3-3 domain"/>
    <property type="match status" value="1"/>
</dbReference>
<dbReference type="Pfam" id="PF00244">
    <property type="entry name" value="14-3-3"/>
    <property type="match status" value="1"/>
</dbReference>
<proteinExistence type="inferred from homology"/>
<name>A0ABS8SNW8_DATST</name>
<evidence type="ECO:0000259" key="2">
    <source>
        <dbReference type="Pfam" id="PF00244"/>
    </source>
</evidence>
<evidence type="ECO:0000256" key="1">
    <source>
        <dbReference type="ARBA" id="ARBA00006141"/>
    </source>
</evidence>
<gene>
    <name evidence="3" type="ORF">HAX54_043840</name>
</gene>
<accession>A0ABS8SNW8</accession>
<reference evidence="3 4" key="1">
    <citation type="journal article" date="2021" name="BMC Genomics">
        <title>Datura genome reveals duplications of psychoactive alkaloid biosynthetic genes and high mutation rate following tissue culture.</title>
        <authorList>
            <person name="Rajewski A."/>
            <person name="Carter-House D."/>
            <person name="Stajich J."/>
            <person name="Litt A."/>
        </authorList>
    </citation>
    <scope>NUCLEOTIDE SEQUENCE [LARGE SCALE GENOMIC DNA]</scope>
    <source>
        <strain evidence="3">AR-01</strain>
    </source>
</reference>
<dbReference type="Proteomes" id="UP000823775">
    <property type="component" value="Unassembled WGS sequence"/>
</dbReference>
<organism evidence="3 4">
    <name type="scientific">Datura stramonium</name>
    <name type="common">Jimsonweed</name>
    <name type="synonym">Common thornapple</name>
    <dbReference type="NCBI Taxonomy" id="4076"/>
    <lineage>
        <taxon>Eukaryota</taxon>
        <taxon>Viridiplantae</taxon>
        <taxon>Streptophyta</taxon>
        <taxon>Embryophyta</taxon>
        <taxon>Tracheophyta</taxon>
        <taxon>Spermatophyta</taxon>
        <taxon>Magnoliopsida</taxon>
        <taxon>eudicotyledons</taxon>
        <taxon>Gunneridae</taxon>
        <taxon>Pentapetalae</taxon>
        <taxon>asterids</taxon>
        <taxon>lamiids</taxon>
        <taxon>Solanales</taxon>
        <taxon>Solanaceae</taxon>
        <taxon>Solanoideae</taxon>
        <taxon>Datureae</taxon>
        <taxon>Datura</taxon>
    </lineage>
</organism>
<evidence type="ECO:0000313" key="3">
    <source>
        <dbReference type="EMBL" id="MCD7460572.1"/>
    </source>
</evidence>
<sequence length="144" mass="16078">MAKQAFEEAIAELDTLGEESYKDSTLIMQLLGQSHTLDLRCSEISWMNLDWYADSSSLFRNGTLNRPAILQLPWRSVTGSIVSSDLDLTIVLILDSALKWSRSSMNAYQSPGNAGGFDATRKPLDKLFDLSVEHMFHSDCLTSK</sequence>
<dbReference type="InterPro" id="IPR023410">
    <property type="entry name" value="14-3-3_domain"/>
</dbReference>
<dbReference type="InterPro" id="IPR036815">
    <property type="entry name" value="14-3-3_dom_sf"/>
</dbReference>
<dbReference type="EMBL" id="JACEIK010000661">
    <property type="protein sequence ID" value="MCD7460572.1"/>
    <property type="molecule type" value="Genomic_DNA"/>
</dbReference>
<dbReference type="SUPFAM" id="SSF48445">
    <property type="entry name" value="14-3-3 protein"/>
    <property type="match status" value="1"/>
</dbReference>
<comment type="caution">
    <text evidence="3">The sequence shown here is derived from an EMBL/GenBank/DDBJ whole genome shotgun (WGS) entry which is preliminary data.</text>
</comment>
<feature type="domain" description="14-3-3" evidence="2">
    <location>
        <begin position="1"/>
        <end position="33"/>
    </location>
</feature>
<comment type="similarity">
    <text evidence="1">Belongs to the 14-3-3 family.</text>
</comment>
<keyword evidence="4" id="KW-1185">Reference proteome</keyword>